<proteinExistence type="predicted"/>
<dbReference type="EMBL" id="LCBC01000011">
    <property type="protein sequence ID" value="KKS04023.1"/>
    <property type="molecule type" value="Genomic_DNA"/>
</dbReference>
<organism evidence="1 2">
    <name type="scientific">Candidatus Curtissbacteria bacterium GW2011_GWA2_41_24</name>
    <dbReference type="NCBI Taxonomy" id="1618411"/>
    <lineage>
        <taxon>Bacteria</taxon>
        <taxon>Candidatus Curtissiibacteriota</taxon>
    </lineage>
</organism>
<dbReference type="AlphaFoldDB" id="A0A0G0YU63"/>
<comment type="caution">
    <text evidence="1">The sequence shown here is derived from an EMBL/GenBank/DDBJ whole genome shotgun (WGS) entry which is preliminary data.</text>
</comment>
<sequence>MVQGEREVGPHLNNEPAPIRDAFENSSLVKTVTLLETTKIPQPSFQSLNVILPLAYERQRINYAFREVAALELVMRDPEFRLLWQDLVEEPKKPGRKFRDNGLTEEAMAVYAEFLASDAPVIGRITAAAPIFRDYMRKTTEYENLGPFFRRVLKELRKGEPEVAAFLIASEHHLEVFHQLDYTHGWVQDRLRMSGGESWAYFQSRIEEDPEKKDQLIRLAVGDLDHKESLVKSSSRFREFTTKVLDIYFDTSDTSSWRKFIRYYFPTVMAGFGYFDPEDYDPEKQYERLQELFNAVGEEDWDFLAGYFIWSGWARSGKAVGVLDPQVLKGHLDSAKAFVEFNNVIEFQDPENLSYGDESKAINFWLDQFADGNLTGDDLKNIANLWIARRKALFSHREPYRAELGVAAVPFLTDLDTYKDGELVAQLTQAGVNPEPDIRRRIKDTKADLGPVASFGRAISDLVKGDFHSGMLPVVSAWVRRYVDGDISPEDLAKLVSNIRKIKAAENRVTKNKEISDEEKKYFKLFTRSLYVTEGLGEIDDLEGLINPDGIIDLINQNIFPTPIILEYVSTNGAGSVNQLLEVLREAEAGNFNPNNELHRELQFARYLMMFGSEDIAVQYDRFRKLPFIEEPKPPQTLSEEDLRETECTALEAARVYWLVKERVDVGRNVLVIANERYGKLFVTDPLAEELTSLGVRVDTTYVKSGAAKDGTVEKIFDEETEQYIKQELPDVFVVDGTATPFASGKQGPRFSRAMIAFNKWFSESNMGYRVAFWSFVESSKAQLGDVNVPFRRPDYDGPQAIIVNSTVSPKHAKQLSKKLKDHAPGYFDDYEGNLGRGQNNIVLSKTGLTQLPRMSEKRYLSAVQRKIKEAVPSMIMSPESDPYL</sequence>
<protein>
    <submittedName>
        <fullName evidence="1">Uncharacterized protein</fullName>
    </submittedName>
</protein>
<evidence type="ECO:0000313" key="2">
    <source>
        <dbReference type="Proteomes" id="UP000034493"/>
    </source>
</evidence>
<gene>
    <name evidence="1" type="ORF">UU56_C0011G0017</name>
</gene>
<dbReference type="Proteomes" id="UP000034493">
    <property type="component" value="Unassembled WGS sequence"/>
</dbReference>
<evidence type="ECO:0000313" key="1">
    <source>
        <dbReference type="EMBL" id="KKS04023.1"/>
    </source>
</evidence>
<name>A0A0G0YU63_9BACT</name>
<accession>A0A0G0YU63</accession>
<reference evidence="1 2" key="1">
    <citation type="journal article" date="2015" name="Nature">
        <title>rRNA introns, odd ribosomes, and small enigmatic genomes across a large radiation of phyla.</title>
        <authorList>
            <person name="Brown C.T."/>
            <person name="Hug L.A."/>
            <person name="Thomas B.C."/>
            <person name="Sharon I."/>
            <person name="Castelle C.J."/>
            <person name="Singh A."/>
            <person name="Wilkins M.J."/>
            <person name="Williams K.H."/>
            <person name="Banfield J.F."/>
        </authorList>
    </citation>
    <scope>NUCLEOTIDE SEQUENCE [LARGE SCALE GENOMIC DNA]</scope>
</reference>